<dbReference type="RefSeq" id="WP_109793410.1">
    <property type="nucleotide sequence ID" value="NZ_PHIG01000031.1"/>
</dbReference>
<accession>A0A2M9G351</accession>
<dbReference type="SUPFAM" id="SSF56801">
    <property type="entry name" value="Acetyl-CoA synthetase-like"/>
    <property type="match status" value="1"/>
</dbReference>
<dbReference type="InterPro" id="IPR045851">
    <property type="entry name" value="AMP-bd_C_sf"/>
</dbReference>
<dbReference type="AlphaFoldDB" id="A0A2M9G351"/>
<dbReference type="InterPro" id="IPR000873">
    <property type="entry name" value="AMP-dep_synth/lig_dom"/>
</dbReference>
<dbReference type="OrthoDB" id="580775at2"/>
<dbReference type="Pfam" id="PF00501">
    <property type="entry name" value="AMP-binding"/>
    <property type="match status" value="1"/>
</dbReference>
<dbReference type="InterPro" id="IPR042099">
    <property type="entry name" value="ANL_N_sf"/>
</dbReference>
<reference evidence="2 3" key="1">
    <citation type="submission" date="2017-11" db="EMBL/GenBank/DDBJ databases">
        <title>Draft genome sequence of Rhizobiales bacterium SY3-13.</title>
        <authorList>
            <person name="Sun C."/>
        </authorList>
    </citation>
    <scope>NUCLEOTIDE SEQUENCE [LARGE SCALE GENOMIC DNA]</scope>
    <source>
        <strain evidence="2 3">SY3-13</strain>
    </source>
</reference>
<evidence type="ECO:0000259" key="1">
    <source>
        <dbReference type="Pfam" id="PF00501"/>
    </source>
</evidence>
<dbReference type="Gene3D" id="3.30.300.30">
    <property type="match status" value="1"/>
</dbReference>
<dbReference type="EMBL" id="PHIG01000031">
    <property type="protein sequence ID" value="PJK30138.1"/>
    <property type="molecule type" value="Genomic_DNA"/>
</dbReference>
<proteinExistence type="predicted"/>
<name>A0A2M9G351_9PROT</name>
<evidence type="ECO:0000313" key="2">
    <source>
        <dbReference type="EMBL" id="PJK30138.1"/>
    </source>
</evidence>
<organism evidence="2 3">
    <name type="scientific">Minwuia thermotolerans</name>
    <dbReference type="NCBI Taxonomy" id="2056226"/>
    <lineage>
        <taxon>Bacteria</taxon>
        <taxon>Pseudomonadati</taxon>
        <taxon>Pseudomonadota</taxon>
        <taxon>Alphaproteobacteria</taxon>
        <taxon>Minwuiales</taxon>
        <taxon>Minwuiaceae</taxon>
        <taxon>Minwuia</taxon>
    </lineage>
</organism>
<gene>
    <name evidence="2" type="ORF">CVT23_09010</name>
</gene>
<dbReference type="PANTHER" id="PTHR43845:SF1">
    <property type="entry name" value="BLR5969 PROTEIN"/>
    <property type="match status" value="1"/>
</dbReference>
<dbReference type="Gene3D" id="3.40.50.12780">
    <property type="entry name" value="N-terminal domain of ligase-like"/>
    <property type="match status" value="1"/>
</dbReference>
<sequence>MDHYDGLESRAPEKREEDLMAALPGQVAHAKNGSTFFGELYKDIHPEEINSREALRQLPVIRKPDVQEAQAANPPFGGLNAVAVTEMAHIYMSPGPIFEPDGSARDHWRYARALYAAGFRQGDVVHNTLSYHLTPAGMLVETGCRAIGCAVFPGGVGNTEMQVDAIEKLKPTAYAGTPSFLRILLEKADEMGRDSSSYRKASVGAEPLPPSLRQWFEDRGIQTTQGYGTADVGLIAYESIPVEGMILDEGLILEICRPGTGEPVAEGEVGEIVVTTFNPIYPLIRYGTGDMTAILPGQSECGRTNTRIKGWMGRADQSCKVRGMFVHAKLVGQIVDRHKEVDKARIVVTNPDNRDQMTLKAEASSGGAALIEALKQTVQTVTKLRGEVEIVEPGSLPNDGVVVEDAREFK</sequence>
<dbReference type="Proteomes" id="UP000229498">
    <property type="component" value="Unassembled WGS sequence"/>
</dbReference>
<dbReference type="PANTHER" id="PTHR43845">
    <property type="entry name" value="BLR5969 PROTEIN"/>
    <property type="match status" value="1"/>
</dbReference>
<protein>
    <submittedName>
        <fullName evidence="2">AMP-dependent synthetase</fullName>
    </submittedName>
</protein>
<evidence type="ECO:0000313" key="3">
    <source>
        <dbReference type="Proteomes" id="UP000229498"/>
    </source>
</evidence>
<keyword evidence="3" id="KW-1185">Reference proteome</keyword>
<feature type="domain" description="AMP-dependent synthetase/ligase" evidence="1">
    <location>
        <begin position="117"/>
        <end position="275"/>
    </location>
</feature>
<comment type="caution">
    <text evidence="2">The sequence shown here is derived from an EMBL/GenBank/DDBJ whole genome shotgun (WGS) entry which is preliminary data.</text>
</comment>